<dbReference type="PANTHER" id="PTHR34587">
    <property type="entry name" value="VWFA DOMAIN-CONTAINING PROTEIN"/>
    <property type="match status" value="1"/>
</dbReference>
<organism evidence="2 3">
    <name type="scientific">Coleophoma cylindrospora</name>
    <dbReference type="NCBI Taxonomy" id="1849047"/>
    <lineage>
        <taxon>Eukaryota</taxon>
        <taxon>Fungi</taxon>
        <taxon>Dikarya</taxon>
        <taxon>Ascomycota</taxon>
        <taxon>Pezizomycotina</taxon>
        <taxon>Leotiomycetes</taxon>
        <taxon>Helotiales</taxon>
        <taxon>Dermateaceae</taxon>
        <taxon>Coleophoma</taxon>
    </lineage>
</organism>
<keyword evidence="1" id="KW-0732">Signal</keyword>
<evidence type="ECO:0000256" key="1">
    <source>
        <dbReference type="SAM" id="SignalP"/>
    </source>
</evidence>
<dbReference type="EMBL" id="PDLM01000019">
    <property type="protein sequence ID" value="RDW57619.1"/>
    <property type="molecule type" value="Genomic_DNA"/>
</dbReference>
<feature type="signal peptide" evidence="1">
    <location>
        <begin position="1"/>
        <end position="19"/>
    </location>
</feature>
<dbReference type="Proteomes" id="UP000256645">
    <property type="component" value="Unassembled WGS sequence"/>
</dbReference>
<proteinExistence type="predicted"/>
<dbReference type="PANTHER" id="PTHR34587:SF2">
    <property type="entry name" value="G-PROTEIN COUPLED RECEPTORS FAMILY 1 PROFILE DOMAIN-CONTAINING PROTEIN"/>
    <property type="match status" value="1"/>
</dbReference>
<dbReference type="OrthoDB" id="2336871at2759"/>
<reference evidence="2 3" key="1">
    <citation type="journal article" date="2018" name="IMA Fungus">
        <title>IMA Genome-F 9: Draft genome sequence of Annulohypoxylon stygium, Aspergillus mulundensis, Berkeleyomyces basicola (syn. Thielaviopsis basicola), Ceratocystis smalleyi, two Cercospora beticola strains, Coleophoma cylindrospora, Fusarium fracticaudum, Phialophora cf. hyalina, and Morchella septimelata.</title>
        <authorList>
            <person name="Wingfield B.D."/>
            <person name="Bills G.F."/>
            <person name="Dong Y."/>
            <person name="Huang W."/>
            <person name="Nel W.J."/>
            <person name="Swalarsk-Parry B.S."/>
            <person name="Vaghefi N."/>
            <person name="Wilken P.M."/>
            <person name="An Z."/>
            <person name="de Beer Z.W."/>
            <person name="De Vos L."/>
            <person name="Chen L."/>
            <person name="Duong T.A."/>
            <person name="Gao Y."/>
            <person name="Hammerbacher A."/>
            <person name="Kikkert J.R."/>
            <person name="Li Y."/>
            <person name="Li H."/>
            <person name="Li K."/>
            <person name="Li Q."/>
            <person name="Liu X."/>
            <person name="Ma X."/>
            <person name="Naidoo K."/>
            <person name="Pethybridge S.J."/>
            <person name="Sun J."/>
            <person name="Steenkamp E.T."/>
            <person name="van der Nest M.A."/>
            <person name="van Wyk S."/>
            <person name="Wingfield M.J."/>
            <person name="Xiong C."/>
            <person name="Yue Q."/>
            <person name="Zhang X."/>
        </authorList>
    </citation>
    <scope>NUCLEOTIDE SEQUENCE [LARGE SCALE GENOMIC DNA]</scope>
    <source>
        <strain evidence="2 3">BP6252</strain>
    </source>
</reference>
<accession>A0A3D8Q743</accession>
<evidence type="ECO:0000313" key="3">
    <source>
        <dbReference type="Proteomes" id="UP000256645"/>
    </source>
</evidence>
<sequence>MLSWGFLYFFLAFITLSDARGLLKPKGDPVIELRAAAASVTCLSASALQTGSDSNGQSTTLVSGQTPSATNGANFINFCAGEVLTNGLQIATGSCNGVVMGKIPSTSNMVSSILISPTPGQKMKVNETFEIRVQTSGLSAGGFTNEDSTYYAAPQDLSSDGLVIGHAHFAIQDLGKSLTPTAAPDPTNFVFFAAVPGTADGKGLFATNVTGGLPAGNYRVCSMASAANHQPVVMPVAQRGSQDDCQKFTVGK</sequence>
<dbReference type="STRING" id="1849047.A0A3D8Q743"/>
<gene>
    <name evidence="2" type="ORF">BP6252_13701</name>
</gene>
<dbReference type="AlphaFoldDB" id="A0A3D8Q743"/>
<evidence type="ECO:0000313" key="2">
    <source>
        <dbReference type="EMBL" id="RDW57619.1"/>
    </source>
</evidence>
<name>A0A3D8Q743_9HELO</name>
<dbReference type="InterPro" id="IPR053216">
    <property type="entry name" value="Appressorial_penetr-assoc"/>
</dbReference>
<keyword evidence="3" id="KW-1185">Reference proteome</keyword>
<protein>
    <recommendedName>
        <fullName evidence="4">Ribosomal protein s17</fullName>
    </recommendedName>
</protein>
<comment type="caution">
    <text evidence="2">The sequence shown here is derived from an EMBL/GenBank/DDBJ whole genome shotgun (WGS) entry which is preliminary data.</text>
</comment>
<evidence type="ECO:0008006" key="4">
    <source>
        <dbReference type="Google" id="ProtNLM"/>
    </source>
</evidence>
<feature type="chain" id="PRO_5017649137" description="Ribosomal protein s17" evidence="1">
    <location>
        <begin position="20"/>
        <end position="252"/>
    </location>
</feature>